<gene>
    <name evidence="1" type="primary">PCID2</name>
    <name evidence="1" type="ORF">SNEC2469_LOCUS13821</name>
</gene>
<reference evidence="1" key="1">
    <citation type="submission" date="2021-02" db="EMBL/GenBank/DDBJ databases">
        <authorList>
            <person name="Dougan E. K."/>
            <person name="Rhodes N."/>
            <person name="Thang M."/>
            <person name="Chan C."/>
        </authorList>
    </citation>
    <scope>NUCLEOTIDE SEQUENCE</scope>
</reference>
<dbReference type="Proteomes" id="UP000601435">
    <property type="component" value="Unassembled WGS sequence"/>
</dbReference>
<dbReference type="GO" id="GO:0016973">
    <property type="term" value="P:poly(A)+ mRNA export from nucleus"/>
    <property type="evidence" value="ECO:0007669"/>
    <property type="project" value="TreeGrafter"/>
</dbReference>
<dbReference type="Gene3D" id="1.10.10.10">
    <property type="entry name" value="Winged helix-like DNA-binding domain superfamily/Winged helix DNA-binding domain"/>
    <property type="match status" value="1"/>
</dbReference>
<evidence type="ECO:0000313" key="2">
    <source>
        <dbReference type="Proteomes" id="UP000601435"/>
    </source>
</evidence>
<sequence>MTGAGSSSFGHDFLRLCHDNNGIDLHKLLQTTTGKQPADADLEGTKDDVVAKSIGLAWSAGATAEGLDAFLEALRQWARRYLDRNDKVRWMLAPMLWMAARPRQIAVELDGKDSSRFRGKVVEELRIVFTKLHQDRARREGALVICCELLRLYRSLGQASQCSFILTTVGNVWREDKFDPDRLPKSLLVTLYFLWGKHLVLEGKIVEAEAKLSRAFSLCPLKAAGNRQRILTYLIPCRLRLGQYPSRGLLKRNGLLSLAGLVVATAAGDVRRFNEELVRQEAQLIALGTYLVTEKLKVVAYRNLARHVFEHQSEKLEAMQKFKQDFAPYECAFRWQDDCSEDETLCLLAHLIYIGAVKGYLSDQRRKVVYSKENPFPAASTWASKA</sequence>
<dbReference type="GO" id="GO:0003690">
    <property type="term" value="F:double-stranded DNA binding"/>
    <property type="evidence" value="ECO:0007669"/>
    <property type="project" value="InterPro"/>
</dbReference>
<dbReference type="AlphaFoldDB" id="A0A812SRS8"/>
<dbReference type="GO" id="GO:0070390">
    <property type="term" value="C:transcription export complex 2"/>
    <property type="evidence" value="ECO:0007669"/>
    <property type="project" value="TreeGrafter"/>
</dbReference>
<accession>A0A812SRS8</accession>
<keyword evidence="2" id="KW-1185">Reference proteome</keyword>
<dbReference type="InterPro" id="IPR036388">
    <property type="entry name" value="WH-like_DNA-bd_sf"/>
</dbReference>
<protein>
    <submittedName>
        <fullName evidence="1">PCID2 protein</fullName>
    </submittedName>
</protein>
<dbReference type="PANTHER" id="PTHR12732">
    <property type="entry name" value="UNCHARACTERIZED PROTEASOME COMPONENT REGION PCI-CONTAINING"/>
    <property type="match status" value="1"/>
</dbReference>
<dbReference type="InterPro" id="IPR045114">
    <property type="entry name" value="Csn12-like"/>
</dbReference>
<dbReference type="EMBL" id="CAJNJA010022097">
    <property type="protein sequence ID" value="CAE7486672.1"/>
    <property type="molecule type" value="Genomic_DNA"/>
</dbReference>
<name>A0A812SRS8_9DINO</name>
<proteinExistence type="predicted"/>
<evidence type="ECO:0000313" key="1">
    <source>
        <dbReference type="EMBL" id="CAE7486672.1"/>
    </source>
</evidence>
<dbReference type="GO" id="GO:0000973">
    <property type="term" value="P:post-transcriptional tethering of RNA polymerase II gene DNA at nuclear periphery"/>
    <property type="evidence" value="ECO:0007669"/>
    <property type="project" value="TreeGrafter"/>
</dbReference>
<dbReference type="OrthoDB" id="10252687at2759"/>
<comment type="caution">
    <text evidence="1">The sequence shown here is derived from an EMBL/GenBank/DDBJ whole genome shotgun (WGS) entry which is preliminary data.</text>
</comment>
<dbReference type="GO" id="GO:0003723">
    <property type="term" value="F:RNA binding"/>
    <property type="evidence" value="ECO:0007669"/>
    <property type="project" value="InterPro"/>
</dbReference>
<dbReference type="PANTHER" id="PTHR12732:SF0">
    <property type="entry name" value="PCI DOMAIN-CONTAINING PROTEIN 2"/>
    <property type="match status" value="1"/>
</dbReference>
<organism evidence="1 2">
    <name type="scientific">Symbiodinium necroappetens</name>
    <dbReference type="NCBI Taxonomy" id="1628268"/>
    <lineage>
        <taxon>Eukaryota</taxon>
        <taxon>Sar</taxon>
        <taxon>Alveolata</taxon>
        <taxon>Dinophyceae</taxon>
        <taxon>Suessiales</taxon>
        <taxon>Symbiodiniaceae</taxon>
        <taxon>Symbiodinium</taxon>
    </lineage>
</organism>
<dbReference type="GO" id="GO:0006368">
    <property type="term" value="P:transcription elongation by RNA polymerase II"/>
    <property type="evidence" value="ECO:0007669"/>
    <property type="project" value="TreeGrafter"/>
</dbReference>
<dbReference type="SMART" id="SM00753">
    <property type="entry name" value="PAM"/>
    <property type="match status" value="1"/>
</dbReference>